<gene>
    <name evidence="9" type="ORF">IZO911_LOCUS12448</name>
</gene>
<comment type="similarity">
    <text evidence="2">Belongs to the mitoguardin family.</text>
</comment>
<evidence type="ECO:0000256" key="3">
    <source>
        <dbReference type="ARBA" id="ARBA00022692"/>
    </source>
</evidence>
<evidence type="ECO:0000313" key="10">
    <source>
        <dbReference type="Proteomes" id="UP000663860"/>
    </source>
</evidence>
<evidence type="ECO:0000256" key="7">
    <source>
        <dbReference type="ARBA" id="ARBA00023136"/>
    </source>
</evidence>
<reference evidence="9" key="1">
    <citation type="submission" date="2021-02" db="EMBL/GenBank/DDBJ databases">
        <authorList>
            <person name="Nowell W R."/>
        </authorList>
    </citation>
    <scope>NUCLEOTIDE SEQUENCE</scope>
</reference>
<name>A0A813ZWY2_9BILA</name>
<dbReference type="PANTHER" id="PTHR21508">
    <property type="entry name" value="MITOGUARDIN"/>
    <property type="match status" value="1"/>
</dbReference>
<comment type="subcellular location">
    <subcellularLocation>
        <location evidence="1">Mitochondrion outer membrane</location>
    </subcellularLocation>
</comment>
<evidence type="ECO:0000256" key="8">
    <source>
        <dbReference type="SAM" id="MobiDB-lite"/>
    </source>
</evidence>
<sequence>MSGSESNPKASLSSNTTITPSDTIQQRRRMVRNYSLLCLVECMDEANQEYQSLFTQLQTNTDNVDIFKQRDECIDFLTDAEENINSFLVVKNTTVQQIMPLINDIPQLHSVYIFSNNESQHEEWTTKWQKIKSFHTDIDDLCQSLKIGIKQLNQDSIAMSFITVNEMASTDNLNQLEPTFMYTQIFKDILLGMKHDEQAIKQFIDYCRKNNSMSPINIDRFEKNYQAQSAIWCYTSLNIYSMLNYALRTLDADIIITMGFFILPNQSDLIQNDETSNSNHLNTLRNKIQFLLNKIDVNSNANELALLLEQEKEQQQIQSTYDSLPLTNSLTDNSLVILNRSDSIRVQQELQTILSVKSDLSTFNDRRSLRSIRSNDSFESCPDDAEWLDTGDLIFDPSSPYYSLPPYYVYGLRLAEKNQVQYKKLRTKLLHCSSDTDYLAKLSCIRTACDELLGSDEKKDYLKRVSRAICERFLEKASKDKTRFVRAFEQMNILLANDHNWPMISEELASAGIKSPTVYNVGIDFMLLEGFEILDAPPSAMRTILQNRWFSETFREQALNKAVSCALRVRRATAKHQEGFLTTFLTLIEDMTPIFAWGILGPDSPVKSMCTFIKDTVLEFARSLYDLQRTDYSSLTNLTNDLDRQMNNLLSVLVKEMNVDPNILLTQQSIVRFN</sequence>
<evidence type="ECO:0000313" key="9">
    <source>
        <dbReference type="EMBL" id="CAF0904745.1"/>
    </source>
</evidence>
<accession>A0A813ZWY2</accession>
<dbReference type="Pfam" id="PF10265">
    <property type="entry name" value="Miga"/>
    <property type="match status" value="1"/>
</dbReference>
<dbReference type="EMBL" id="CAJNOE010000096">
    <property type="protein sequence ID" value="CAF0904745.1"/>
    <property type="molecule type" value="Genomic_DNA"/>
</dbReference>
<dbReference type="AlphaFoldDB" id="A0A813ZWY2"/>
<proteinExistence type="inferred from homology"/>
<dbReference type="GO" id="GO:0008053">
    <property type="term" value="P:mitochondrial fusion"/>
    <property type="evidence" value="ECO:0007669"/>
    <property type="project" value="InterPro"/>
</dbReference>
<organism evidence="9 10">
    <name type="scientific">Adineta steineri</name>
    <dbReference type="NCBI Taxonomy" id="433720"/>
    <lineage>
        <taxon>Eukaryota</taxon>
        <taxon>Metazoa</taxon>
        <taxon>Spiralia</taxon>
        <taxon>Gnathifera</taxon>
        <taxon>Rotifera</taxon>
        <taxon>Eurotatoria</taxon>
        <taxon>Bdelloidea</taxon>
        <taxon>Adinetida</taxon>
        <taxon>Adinetidae</taxon>
        <taxon>Adineta</taxon>
    </lineage>
</organism>
<evidence type="ECO:0000256" key="2">
    <source>
        <dbReference type="ARBA" id="ARBA00008969"/>
    </source>
</evidence>
<dbReference type="Proteomes" id="UP000663860">
    <property type="component" value="Unassembled WGS sequence"/>
</dbReference>
<dbReference type="GO" id="GO:0005741">
    <property type="term" value="C:mitochondrial outer membrane"/>
    <property type="evidence" value="ECO:0007669"/>
    <property type="project" value="UniProtKB-SubCell"/>
</dbReference>
<protein>
    <submittedName>
        <fullName evidence="9">Uncharacterized protein</fullName>
    </submittedName>
</protein>
<feature type="region of interest" description="Disordered" evidence="8">
    <location>
        <begin position="1"/>
        <end position="24"/>
    </location>
</feature>
<evidence type="ECO:0000256" key="1">
    <source>
        <dbReference type="ARBA" id="ARBA00004294"/>
    </source>
</evidence>
<keyword evidence="3" id="KW-0812">Transmembrane</keyword>
<evidence type="ECO:0000256" key="6">
    <source>
        <dbReference type="ARBA" id="ARBA00023128"/>
    </source>
</evidence>
<keyword evidence="6" id="KW-0496">Mitochondrion</keyword>
<dbReference type="PANTHER" id="PTHR21508:SF5">
    <property type="entry name" value="MITOGUARDIN"/>
    <property type="match status" value="1"/>
</dbReference>
<evidence type="ECO:0000256" key="4">
    <source>
        <dbReference type="ARBA" id="ARBA00022787"/>
    </source>
</evidence>
<evidence type="ECO:0000256" key="5">
    <source>
        <dbReference type="ARBA" id="ARBA00022989"/>
    </source>
</evidence>
<keyword evidence="4" id="KW-1000">Mitochondrion outer membrane</keyword>
<comment type="caution">
    <text evidence="9">The sequence shown here is derived from an EMBL/GenBank/DDBJ whole genome shotgun (WGS) entry which is preliminary data.</text>
</comment>
<dbReference type="InterPro" id="IPR019392">
    <property type="entry name" value="Miga"/>
</dbReference>
<keyword evidence="7" id="KW-0472">Membrane</keyword>
<keyword evidence="5" id="KW-1133">Transmembrane helix</keyword>